<feature type="domain" description="Spindle assembly abnormal protein 6 N-terminal" evidence="2">
    <location>
        <begin position="3"/>
        <end position="139"/>
    </location>
</feature>
<evidence type="ECO:0000313" key="4">
    <source>
        <dbReference type="Proteomes" id="UP001057375"/>
    </source>
</evidence>
<keyword evidence="4" id="KW-1185">Reference proteome</keyword>
<accession>A0ABQ5KXC8</accession>
<keyword evidence="1" id="KW-1133">Transmembrane helix</keyword>
<keyword evidence="1" id="KW-0812">Transmembrane</keyword>
<gene>
    <name evidence="3" type="ORF">ADUPG1_009302</name>
</gene>
<dbReference type="Pfam" id="PF16531">
    <property type="entry name" value="SAS-6_N"/>
    <property type="match status" value="1"/>
</dbReference>
<dbReference type="Proteomes" id="UP001057375">
    <property type="component" value="Unassembled WGS sequence"/>
</dbReference>
<evidence type="ECO:0000259" key="2">
    <source>
        <dbReference type="Pfam" id="PF16531"/>
    </source>
</evidence>
<name>A0ABQ5KXC8_9EUKA</name>
<dbReference type="PANTHER" id="PTHR34230">
    <property type="entry name" value="ASSEMBLY ABNORMAL PROTEIN 6, PUTATIVE-RELATED"/>
    <property type="match status" value="1"/>
</dbReference>
<protein>
    <recommendedName>
        <fullName evidence="2">Spindle assembly abnormal protein 6 N-terminal domain-containing protein</fullName>
    </recommendedName>
</protein>
<feature type="transmembrane region" description="Helical" evidence="1">
    <location>
        <begin position="429"/>
        <end position="452"/>
    </location>
</feature>
<comment type="caution">
    <text evidence="3">The sequence shown here is derived from an EMBL/GenBank/DDBJ whole genome shotgun (WGS) entry which is preliminary data.</text>
</comment>
<evidence type="ECO:0000313" key="3">
    <source>
        <dbReference type="EMBL" id="GKT36313.1"/>
    </source>
</evidence>
<dbReference type="InterPro" id="IPR038558">
    <property type="entry name" value="SAS-6_N_sf"/>
</dbReference>
<dbReference type="EMBL" id="BQXS01011191">
    <property type="protein sequence ID" value="GKT36313.1"/>
    <property type="molecule type" value="Genomic_DNA"/>
</dbReference>
<sequence>MKTFKRDLNMRINSLAEKSTYDSKLVTIRMDTRTAARDELSEVFLTLTMEDDVFFGGDCSIDVSVFASMAEQQQLRCDFTTLPSVLERLINFCRDDPRTYYTVLHTTQKQDRTDEGVAYRLEFIQDIGLKYLTLIYLEFRRPEQEKLEDMIRARYVALKSEYDVLRHDMSVIKDEIKKKCPSVLKTIASKISKGWKKCCRIVVDFAKIINDSNSNEYSSFLFSQAISKMSIVLTIDNEFQGIQTDGMLSINGSCPINSVDIQALAKRGVDAANLVNNYFYIDSIANSISIENVSESNEIDITIFQDQDNVLDVTLVYIQESTHDTSECNAHELKCSSSSRHHTCHSLSYPTGLQIGITPTPTLENLAQFSVISDDIMFLDWDYLPTSSFDCDGGATLSFADSTLSIHNMSSACGKYLIDLGGTLGKSHLWLVMVGSILVVVSVILLGFGIFFNVLDNKTTVDIIDSFSGNRSYNHYGGTYCNIGDDKSLIVEDGNSSSSGRDIDYASDQQLLIQRHSSRIIHNVTKPIASQSFSNQTLLSSSIADPSHPLSDDHSTVIMPSSCLVQSSSFTGHSDGVGIPIIVPRTHPPIVPLSLPKPSTHKTILSDDDSFLPHVVGSVSDYHGGSGFTREQGEHEAVGEGDMNGQQGRDLAFTPPPMELSTSLIQFDPSGVPLSSSRYHDPPPPIPLWQDSLAFFESAISLLSEDDHHKVHSHSNHHQIHKERSEFCSGIVVDPSEHSSVQDDSTVLDLSLEHHELGSK</sequence>
<proteinExistence type="predicted"/>
<organism evidence="3 4">
    <name type="scientific">Aduncisulcus paluster</name>
    <dbReference type="NCBI Taxonomy" id="2918883"/>
    <lineage>
        <taxon>Eukaryota</taxon>
        <taxon>Metamonada</taxon>
        <taxon>Carpediemonas-like organisms</taxon>
        <taxon>Aduncisulcus</taxon>
    </lineage>
</organism>
<keyword evidence="1" id="KW-0472">Membrane</keyword>
<dbReference type="InterPro" id="IPR032396">
    <property type="entry name" value="SAS-6_N"/>
</dbReference>
<dbReference type="Gene3D" id="2.170.210.20">
    <property type="entry name" value="Spindle assembly abnormal protein 6, N-terminal domain"/>
    <property type="match status" value="1"/>
</dbReference>
<evidence type="ECO:0000256" key="1">
    <source>
        <dbReference type="SAM" id="Phobius"/>
    </source>
</evidence>
<dbReference type="PANTHER" id="PTHR34230:SF2">
    <property type="entry name" value="SPINDLE ASSEMBLY ABNORMAL PROTEIN 6 N-TERMINAL DOMAIN-CONTAINING PROTEIN"/>
    <property type="match status" value="1"/>
</dbReference>
<reference evidence="3" key="1">
    <citation type="submission" date="2022-03" db="EMBL/GenBank/DDBJ databases">
        <title>Draft genome sequence of Aduncisulcus paluster, a free-living microaerophilic Fornicata.</title>
        <authorList>
            <person name="Yuyama I."/>
            <person name="Kume K."/>
            <person name="Tamura T."/>
            <person name="Inagaki Y."/>
            <person name="Hashimoto T."/>
        </authorList>
    </citation>
    <scope>NUCLEOTIDE SEQUENCE</scope>
    <source>
        <strain evidence="3">NY0171</strain>
    </source>
</reference>